<evidence type="ECO:0000313" key="11">
    <source>
        <dbReference type="EMBL" id="EXX90392.1"/>
    </source>
</evidence>
<dbReference type="InterPro" id="IPR035906">
    <property type="entry name" value="MetI-like_sf"/>
</dbReference>
<evidence type="ECO:0000313" key="12">
    <source>
        <dbReference type="Proteomes" id="UP000053750"/>
    </source>
</evidence>
<evidence type="ECO:0000256" key="4">
    <source>
        <dbReference type="ARBA" id="ARBA00022475"/>
    </source>
</evidence>
<keyword evidence="6 9" id="KW-0812">Transmembrane</keyword>
<dbReference type="PROSITE" id="PS50928">
    <property type="entry name" value="ABC_TM1"/>
    <property type="match status" value="1"/>
</dbReference>
<sequence length="281" mass="31568">MLIEKKYQIWIKVLTYAVLLVFAVYTLFPFLWMVSTSIKPPEEVRSASPSFFTSNPTAEHYYNILALSKFPLYFVNSLKVAAITTVLAILLSIFSAYALSRLTRVRGVRYVSTGMMMTQLIPSVLLVLPLYVFMMKTQLLDTFYSLIIAYTTFMLPMCVMMLKGFFDSIPYEMEESAMIDGCSRLGIVIRMIIPLSLPSIIATSLFAFVGAWNEFLFAFTFINKDEFRTLTPGLSLLRGLFTTDWGSLMAASVLSVMPIALSFAYLQRFLVAGLTAGSVKG</sequence>
<feature type="transmembrane region" description="Helical" evidence="9">
    <location>
        <begin position="245"/>
        <end position="266"/>
    </location>
</feature>
<dbReference type="Gene3D" id="1.10.3720.10">
    <property type="entry name" value="MetI-like"/>
    <property type="match status" value="1"/>
</dbReference>
<comment type="caution">
    <text evidence="11">The sequence shown here is derived from an EMBL/GenBank/DDBJ whole genome shotgun (WGS) entry which is preliminary data.</text>
</comment>
<evidence type="ECO:0000256" key="5">
    <source>
        <dbReference type="ARBA" id="ARBA00022597"/>
    </source>
</evidence>
<dbReference type="InterPro" id="IPR000515">
    <property type="entry name" value="MetI-like"/>
</dbReference>
<dbReference type="CDD" id="cd06261">
    <property type="entry name" value="TM_PBP2"/>
    <property type="match status" value="1"/>
</dbReference>
<proteinExistence type="inferred from homology"/>
<name>A0A9W5W884_9BACL</name>
<feature type="transmembrane region" description="Helical" evidence="9">
    <location>
        <begin position="111"/>
        <end position="131"/>
    </location>
</feature>
<dbReference type="PANTHER" id="PTHR32243:SF50">
    <property type="entry name" value="MALTOSE_MALTODEXTRIN TRANSPORT SYSTEM PERMEASE PROTEIN MALG"/>
    <property type="match status" value="1"/>
</dbReference>
<feature type="domain" description="ABC transmembrane type-1" evidence="10">
    <location>
        <begin position="74"/>
        <end position="266"/>
    </location>
</feature>
<dbReference type="PANTHER" id="PTHR32243">
    <property type="entry name" value="MALTOSE TRANSPORT SYSTEM PERMEASE-RELATED"/>
    <property type="match status" value="1"/>
</dbReference>
<feature type="transmembrane region" description="Helical" evidence="9">
    <location>
        <begin position="143"/>
        <end position="166"/>
    </location>
</feature>
<organism evidence="11 12">
    <name type="scientific">Paenibacillus darwinianus</name>
    <dbReference type="NCBI Taxonomy" id="1380763"/>
    <lineage>
        <taxon>Bacteria</taxon>
        <taxon>Bacillati</taxon>
        <taxon>Bacillota</taxon>
        <taxon>Bacilli</taxon>
        <taxon>Bacillales</taxon>
        <taxon>Paenibacillaceae</taxon>
        <taxon>Paenibacillus</taxon>
    </lineage>
</organism>
<dbReference type="GO" id="GO:0055085">
    <property type="term" value="P:transmembrane transport"/>
    <property type="evidence" value="ECO:0007669"/>
    <property type="project" value="InterPro"/>
</dbReference>
<evidence type="ECO:0000256" key="9">
    <source>
        <dbReference type="RuleBase" id="RU363032"/>
    </source>
</evidence>
<feature type="transmembrane region" description="Helical" evidence="9">
    <location>
        <begin position="9"/>
        <end position="32"/>
    </location>
</feature>
<evidence type="ECO:0000256" key="3">
    <source>
        <dbReference type="ARBA" id="ARBA00022448"/>
    </source>
</evidence>
<keyword evidence="8 9" id="KW-0472">Membrane</keyword>
<reference evidence="11 12" key="1">
    <citation type="submission" date="2014-02" db="EMBL/GenBank/DDBJ databases">
        <title>Genome sequence of Paenibacillus darwinianus reveals adaptive mechanisms for survival in Antarctic soils.</title>
        <authorList>
            <person name="Dsouza M."/>
            <person name="Taylor M.W."/>
            <person name="Turner S.J."/>
            <person name="Aislabie J."/>
        </authorList>
    </citation>
    <scope>NUCLEOTIDE SEQUENCE [LARGE SCALE GENOMIC DNA]</scope>
    <source>
        <strain evidence="11 12">CE1</strain>
    </source>
</reference>
<keyword evidence="5" id="KW-0762">Sugar transport</keyword>
<evidence type="ECO:0000256" key="6">
    <source>
        <dbReference type="ARBA" id="ARBA00022692"/>
    </source>
</evidence>
<comment type="similarity">
    <text evidence="2">Belongs to the binding-protein-dependent transport system permease family. MalFG subfamily.</text>
</comment>
<dbReference type="InterPro" id="IPR050901">
    <property type="entry name" value="BP-dep_ABC_trans_perm"/>
</dbReference>
<dbReference type="GO" id="GO:0005886">
    <property type="term" value="C:plasma membrane"/>
    <property type="evidence" value="ECO:0007669"/>
    <property type="project" value="UniProtKB-SubCell"/>
</dbReference>
<accession>A0A9W5W884</accession>
<keyword evidence="4" id="KW-1003">Cell membrane</keyword>
<dbReference type="RefSeq" id="WP_036584443.1">
    <property type="nucleotide sequence ID" value="NZ_KK082171.1"/>
</dbReference>
<evidence type="ECO:0000256" key="8">
    <source>
        <dbReference type="ARBA" id="ARBA00023136"/>
    </source>
</evidence>
<dbReference type="Proteomes" id="UP000053750">
    <property type="component" value="Unassembled WGS sequence"/>
</dbReference>
<protein>
    <recommendedName>
        <fullName evidence="10">ABC transmembrane type-1 domain-containing protein</fullName>
    </recommendedName>
</protein>
<evidence type="ECO:0000256" key="1">
    <source>
        <dbReference type="ARBA" id="ARBA00004651"/>
    </source>
</evidence>
<keyword evidence="12" id="KW-1185">Reference proteome</keyword>
<feature type="transmembrane region" description="Helical" evidence="9">
    <location>
        <begin position="187"/>
        <end position="212"/>
    </location>
</feature>
<evidence type="ECO:0000256" key="7">
    <source>
        <dbReference type="ARBA" id="ARBA00022989"/>
    </source>
</evidence>
<dbReference type="EMBL" id="JFHU01000064">
    <property type="protein sequence ID" value="EXX90392.1"/>
    <property type="molecule type" value="Genomic_DNA"/>
</dbReference>
<keyword evidence="3 9" id="KW-0813">Transport</keyword>
<dbReference type="OrthoDB" id="9810086at2"/>
<keyword evidence="7 9" id="KW-1133">Transmembrane helix</keyword>
<feature type="transmembrane region" description="Helical" evidence="9">
    <location>
        <begin position="80"/>
        <end position="99"/>
    </location>
</feature>
<dbReference type="SUPFAM" id="SSF161098">
    <property type="entry name" value="MetI-like"/>
    <property type="match status" value="1"/>
</dbReference>
<evidence type="ECO:0000256" key="2">
    <source>
        <dbReference type="ARBA" id="ARBA00009047"/>
    </source>
</evidence>
<dbReference type="AlphaFoldDB" id="A0A9W5W884"/>
<evidence type="ECO:0000259" key="10">
    <source>
        <dbReference type="PROSITE" id="PS50928"/>
    </source>
</evidence>
<comment type="subcellular location">
    <subcellularLocation>
        <location evidence="1 9">Cell membrane</location>
        <topology evidence="1 9">Multi-pass membrane protein</topology>
    </subcellularLocation>
</comment>
<dbReference type="Pfam" id="PF00528">
    <property type="entry name" value="BPD_transp_1"/>
    <property type="match status" value="1"/>
</dbReference>
<gene>
    <name evidence="11" type="ORF">BG53_13590</name>
</gene>